<reference evidence="3" key="1">
    <citation type="submission" date="2023-01" db="EMBL/GenBank/DDBJ databases">
        <title>Key to firefly adult light organ development and bioluminescence: homeobox transcription factors regulate luciferase expression and transportation to peroxisome.</title>
        <authorList>
            <person name="Fu X."/>
        </authorList>
    </citation>
    <scope>NUCLEOTIDE SEQUENCE [LARGE SCALE GENOMIC DNA]</scope>
</reference>
<keyword evidence="1" id="KW-0472">Membrane</keyword>
<accession>A0AAN7SRX5</accession>
<keyword evidence="1" id="KW-1133">Transmembrane helix</keyword>
<dbReference type="PANTHER" id="PTHR47412">
    <property type="entry name" value="FI01434P-RELATED"/>
    <property type="match status" value="1"/>
</dbReference>
<dbReference type="AlphaFoldDB" id="A0AAN7SRX5"/>
<evidence type="ECO:0008006" key="4">
    <source>
        <dbReference type="Google" id="ProtNLM"/>
    </source>
</evidence>
<feature type="transmembrane region" description="Helical" evidence="1">
    <location>
        <begin position="97"/>
        <end position="115"/>
    </location>
</feature>
<sequence length="564" mass="64816">MNEDNEPKTLGLLPITLNKLSERKSTYYVSDDDYIMDFYRMFPDTIFVSIGDVENRRLLSTSWPTGTQKTTNKYSILISKNKIIEIQIKMFTNRRVLYVKCVIILLLVYVFTYIFTTRSTSDIIRELQQSGRNLAALDRQQNAADQIDSSGNFHNVPETFVVVPTKTLNKSDLNLTINETLSGRIDPELLLLNKVREITNCSDKPLTARVQQRGDYWVLYNYVAADKRHRCHESITYTTHADYSFLDNIVPLLERWRGPISIALHAPGTDFSATVDSIAYLRDCTAPAVREYVTFHIYFSTKHVPKQVPQHDKVLQESYNCSLSPPYFNVTNDQMYKVQKKLLYPVNVGRNVAREAAQTHFILASDIELYPSANIILQFLEMISLNEGPLQRKNPKVFPLHLFEVNANQQVPDNKTMLKAMISNGTALQFHKKLCPVCHSVPKTKEWMAANETKGLHIFHVGKRNGHFIHWEPIFIGTHSDPLYDERLSWEGKSDKMTQGYALCVLDYDFLILDNAFLVHKPGIKIYKNDPKRSVLSAKTNQLIKKIIYPELKVLYGYKKGCAV</sequence>
<keyword evidence="3" id="KW-1185">Reference proteome</keyword>
<evidence type="ECO:0000313" key="3">
    <source>
        <dbReference type="Proteomes" id="UP001353858"/>
    </source>
</evidence>
<comment type="caution">
    <text evidence="2">The sequence shown here is derived from an EMBL/GenBank/DDBJ whole genome shotgun (WGS) entry which is preliminary data.</text>
</comment>
<organism evidence="2 3">
    <name type="scientific">Aquatica leii</name>
    <dbReference type="NCBI Taxonomy" id="1421715"/>
    <lineage>
        <taxon>Eukaryota</taxon>
        <taxon>Metazoa</taxon>
        <taxon>Ecdysozoa</taxon>
        <taxon>Arthropoda</taxon>
        <taxon>Hexapoda</taxon>
        <taxon>Insecta</taxon>
        <taxon>Pterygota</taxon>
        <taxon>Neoptera</taxon>
        <taxon>Endopterygota</taxon>
        <taxon>Coleoptera</taxon>
        <taxon>Polyphaga</taxon>
        <taxon>Elateriformia</taxon>
        <taxon>Elateroidea</taxon>
        <taxon>Lampyridae</taxon>
        <taxon>Luciolinae</taxon>
        <taxon>Aquatica</taxon>
    </lineage>
</organism>
<keyword evidence="1" id="KW-0812">Transmembrane</keyword>
<dbReference type="PANTHER" id="PTHR47412:SF1">
    <property type="entry name" value="FI01434P-RELATED"/>
    <property type="match status" value="1"/>
</dbReference>
<proteinExistence type="predicted"/>
<evidence type="ECO:0000313" key="2">
    <source>
        <dbReference type="EMBL" id="KAK4881580.1"/>
    </source>
</evidence>
<protein>
    <recommendedName>
        <fullName evidence="4">N-acetyllactosaminide beta-1,3-N-acetylglucosaminyltransferase</fullName>
    </recommendedName>
</protein>
<gene>
    <name evidence="2" type="ORF">RN001_004899</name>
</gene>
<name>A0AAN7SRX5_9COLE</name>
<dbReference type="EMBL" id="JARPUR010000002">
    <property type="protein sequence ID" value="KAK4881580.1"/>
    <property type="molecule type" value="Genomic_DNA"/>
</dbReference>
<dbReference type="Proteomes" id="UP001353858">
    <property type="component" value="Unassembled WGS sequence"/>
</dbReference>
<evidence type="ECO:0000256" key="1">
    <source>
        <dbReference type="SAM" id="Phobius"/>
    </source>
</evidence>
<dbReference type="Pfam" id="PF13896">
    <property type="entry name" value="Glyco_transf_49"/>
    <property type="match status" value="1"/>
</dbReference>